<dbReference type="AlphaFoldDB" id="A0A7U6BF19"/>
<reference evidence="1 2" key="1">
    <citation type="submission" date="2018-06" db="EMBL/GenBank/DDBJ databases">
        <title>Salmonella Enterica genomes from various sources.</title>
        <authorList>
            <person name="Nash J.H.E."/>
            <person name="Robertson J."/>
            <person name="Bessonov K."/>
        </authorList>
    </citation>
    <scope>NUCLEOTIDE SEQUENCE [LARGE SCALE GENOMIC DNA]</scope>
    <source>
        <strain evidence="1 2">SA20121591</strain>
    </source>
</reference>
<gene>
    <name evidence="1" type="ORF">DOE59_22755</name>
</gene>
<dbReference type="EMBL" id="CP029989">
    <property type="protein sequence ID" value="AXC74117.1"/>
    <property type="molecule type" value="Genomic_DNA"/>
</dbReference>
<dbReference type="Proteomes" id="UP000252003">
    <property type="component" value="Chromosome"/>
</dbReference>
<sequence length="78" mass="9216">MKQKLNNNIISIELNVLKRESNASLIVESGLLRYILKKVDRIKYYSEFENKNKINEENWTFIHSNSDINHVHTITNQA</sequence>
<evidence type="ECO:0000313" key="2">
    <source>
        <dbReference type="Proteomes" id="UP000252003"/>
    </source>
</evidence>
<organism evidence="1 2">
    <name type="scientific">Salmonella enterica subsp. diarizonae serovar 48:i:z</name>
    <dbReference type="NCBI Taxonomy" id="1192842"/>
    <lineage>
        <taxon>Bacteria</taxon>
        <taxon>Pseudomonadati</taxon>
        <taxon>Pseudomonadota</taxon>
        <taxon>Gammaproteobacteria</taxon>
        <taxon>Enterobacterales</taxon>
        <taxon>Enterobacteriaceae</taxon>
        <taxon>Salmonella</taxon>
    </lineage>
</organism>
<evidence type="ECO:0000313" key="1">
    <source>
        <dbReference type="EMBL" id="AXC74117.1"/>
    </source>
</evidence>
<protein>
    <submittedName>
        <fullName evidence="1">Uncharacterized protein</fullName>
    </submittedName>
</protein>
<proteinExistence type="predicted"/>
<name>A0A7U6BF19_SALDZ</name>
<accession>A0A7U6BF19</accession>